<comment type="caution">
    <text evidence="2">The sequence shown here is derived from an EMBL/GenBank/DDBJ whole genome shotgun (WGS) entry which is preliminary data.</text>
</comment>
<evidence type="ECO:0000256" key="1">
    <source>
        <dbReference type="SAM" id="SignalP"/>
    </source>
</evidence>
<organism evidence="2 3">
    <name type="scientific">Papaver atlanticum</name>
    <dbReference type="NCBI Taxonomy" id="357466"/>
    <lineage>
        <taxon>Eukaryota</taxon>
        <taxon>Viridiplantae</taxon>
        <taxon>Streptophyta</taxon>
        <taxon>Embryophyta</taxon>
        <taxon>Tracheophyta</taxon>
        <taxon>Spermatophyta</taxon>
        <taxon>Magnoliopsida</taxon>
        <taxon>Ranunculales</taxon>
        <taxon>Papaveraceae</taxon>
        <taxon>Papaveroideae</taxon>
        <taxon>Papaver</taxon>
    </lineage>
</organism>
<gene>
    <name evidence="2" type="ORF">MKW98_021550</name>
</gene>
<feature type="chain" id="PRO_5042144954" evidence="1">
    <location>
        <begin position="27"/>
        <end position="63"/>
    </location>
</feature>
<feature type="signal peptide" evidence="1">
    <location>
        <begin position="1"/>
        <end position="26"/>
    </location>
</feature>
<keyword evidence="1" id="KW-0732">Signal</keyword>
<dbReference type="AlphaFoldDB" id="A0AAD4TCN9"/>
<evidence type="ECO:0000313" key="2">
    <source>
        <dbReference type="EMBL" id="KAI3948944.1"/>
    </source>
</evidence>
<evidence type="ECO:0000313" key="3">
    <source>
        <dbReference type="Proteomes" id="UP001202328"/>
    </source>
</evidence>
<keyword evidence="3" id="KW-1185">Reference proteome</keyword>
<reference evidence="2" key="1">
    <citation type="submission" date="2022-04" db="EMBL/GenBank/DDBJ databases">
        <title>A functionally conserved STORR gene fusion in Papaver species that diverged 16.8 million years ago.</title>
        <authorList>
            <person name="Catania T."/>
        </authorList>
    </citation>
    <scope>NUCLEOTIDE SEQUENCE</scope>
    <source>
        <strain evidence="2">S-188037</strain>
    </source>
</reference>
<protein>
    <submittedName>
        <fullName evidence="2">Uncharacterized protein</fullName>
    </submittedName>
</protein>
<sequence length="63" mass="6750">MESKKFMSLFLVVVMILSIFFASADAQLKCMTPGGGCGSNILLQCCSRRCIGANPWGWGGTCL</sequence>
<dbReference type="EMBL" id="JAJJMB010003208">
    <property type="protein sequence ID" value="KAI3948944.1"/>
    <property type="molecule type" value="Genomic_DNA"/>
</dbReference>
<proteinExistence type="predicted"/>
<dbReference type="Proteomes" id="UP001202328">
    <property type="component" value="Unassembled WGS sequence"/>
</dbReference>
<accession>A0AAD4TCN9</accession>
<name>A0AAD4TCN9_9MAGN</name>